<feature type="signal peptide" evidence="2">
    <location>
        <begin position="1"/>
        <end position="25"/>
    </location>
</feature>
<gene>
    <name evidence="3" type="ORF">MYMAC_006736</name>
</gene>
<dbReference type="RefSeq" id="WP_204817186.1">
    <property type="nucleotide sequence ID" value="NZ_CP022203.1"/>
</dbReference>
<proteinExistence type="predicted"/>
<evidence type="ECO:0000313" key="3">
    <source>
        <dbReference type="EMBL" id="ATB51079.1"/>
    </source>
</evidence>
<feature type="compositionally biased region" description="Basic and acidic residues" evidence="1">
    <location>
        <begin position="77"/>
        <end position="88"/>
    </location>
</feature>
<dbReference type="KEGG" id="mmas:MYMAC_006736"/>
<keyword evidence="4" id="KW-1185">Reference proteome</keyword>
<evidence type="ECO:0000256" key="2">
    <source>
        <dbReference type="SAM" id="SignalP"/>
    </source>
</evidence>
<feature type="compositionally biased region" description="Basic residues" evidence="1">
    <location>
        <begin position="89"/>
        <end position="99"/>
    </location>
</feature>
<sequence>MPASQAVLCAALAAGVLLGPAPAQARFGKREAASQQGTSRPSSQAQTSRGGGAREHPASAIGQPRGNRRAHPASAIGRERPPRRDDAPRRRRSRVRRRPPGAVVTAAVMGASRPGYAAVAATPRLRREPEDTVPLQVRLGVQGDLLGEGGAMGLFMAMDGRTLGLDARLTGMALPATDGSDATDRITLMSAHASAALWAAERGRLRLEAGVASAHGPSIIFVGPSFGASLEACIGPSPMDLEARVQAVPFPHRQVDAQAGLAVHVGSLHLRGGWRALYLNDAGHTNGEEQVERLTGPYVGLGLTF</sequence>
<organism evidence="3 4">
    <name type="scientific">Corallococcus macrosporus DSM 14697</name>
    <dbReference type="NCBI Taxonomy" id="1189310"/>
    <lineage>
        <taxon>Bacteria</taxon>
        <taxon>Pseudomonadati</taxon>
        <taxon>Myxococcota</taxon>
        <taxon>Myxococcia</taxon>
        <taxon>Myxococcales</taxon>
        <taxon>Cystobacterineae</taxon>
        <taxon>Myxococcaceae</taxon>
        <taxon>Corallococcus</taxon>
    </lineage>
</organism>
<keyword evidence="2" id="KW-0732">Signal</keyword>
<dbReference type="EMBL" id="CP022203">
    <property type="protein sequence ID" value="ATB51079.1"/>
    <property type="molecule type" value="Genomic_DNA"/>
</dbReference>
<dbReference type="Proteomes" id="UP000217343">
    <property type="component" value="Chromosome"/>
</dbReference>
<protein>
    <recommendedName>
        <fullName evidence="5">Outer membrane protein beta-barrel domain-containing protein</fullName>
    </recommendedName>
</protein>
<feature type="region of interest" description="Disordered" evidence="1">
    <location>
        <begin position="25"/>
        <end position="102"/>
    </location>
</feature>
<evidence type="ECO:0008006" key="5">
    <source>
        <dbReference type="Google" id="ProtNLM"/>
    </source>
</evidence>
<name>A0A250K4P2_9BACT</name>
<evidence type="ECO:0000313" key="4">
    <source>
        <dbReference type="Proteomes" id="UP000217343"/>
    </source>
</evidence>
<feature type="chain" id="PRO_5012580623" description="Outer membrane protein beta-barrel domain-containing protein" evidence="2">
    <location>
        <begin position="26"/>
        <end position="305"/>
    </location>
</feature>
<reference evidence="3 4" key="1">
    <citation type="submission" date="2017-06" db="EMBL/GenBank/DDBJ databases">
        <title>Sequencing and comparative analysis of myxobacterial genomes.</title>
        <authorList>
            <person name="Rupp O."/>
            <person name="Goesmann A."/>
            <person name="Sogaard-Andersen L."/>
        </authorList>
    </citation>
    <scope>NUCLEOTIDE SEQUENCE [LARGE SCALE GENOMIC DNA]</scope>
    <source>
        <strain evidence="3 4">DSM 14697</strain>
    </source>
</reference>
<evidence type="ECO:0000256" key="1">
    <source>
        <dbReference type="SAM" id="MobiDB-lite"/>
    </source>
</evidence>
<accession>A0A250K4P2</accession>
<dbReference type="AlphaFoldDB" id="A0A250K4P2"/>
<feature type="compositionally biased region" description="Polar residues" evidence="1">
    <location>
        <begin position="33"/>
        <end position="48"/>
    </location>
</feature>